<dbReference type="EMBL" id="CM055093">
    <property type="protein sequence ID" value="KAJ7566632.1"/>
    <property type="molecule type" value="Genomic_DNA"/>
</dbReference>
<keyword evidence="2" id="KW-1185">Reference proteome</keyword>
<proteinExistence type="predicted"/>
<protein>
    <submittedName>
        <fullName evidence="1">Uncharacterized protein</fullName>
    </submittedName>
</protein>
<organism evidence="1 2">
    <name type="scientific">Diphasiastrum complanatum</name>
    <name type="common">Issler's clubmoss</name>
    <name type="synonym">Lycopodium complanatum</name>
    <dbReference type="NCBI Taxonomy" id="34168"/>
    <lineage>
        <taxon>Eukaryota</taxon>
        <taxon>Viridiplantae</taxon>
        <taxon>Streptophyta</taxon>
        <taxon>Embryophyta</taxon>
        <taxon>Tracheophyta</taxon>
        <taxon>Lycopodiopsida</taxon>
        <taxon>Lycopodiales</taxon>
        <taxon>Lycopodiaceae</taxon>
        <taxon>Lycopodioideae</taxon>
        <taxon>Diphasiastrum</taxon>
    </lineage>
</organism>
<dbReference type="Proteomes" id="UP001162992">
    <property type="component" value="Chromosome 2"/>
</dbReference>
<comment type="caution">
    <text evidence="1">The sequence shown here is derived from an EMBL/GenBank/DDBJ whole genome shotgun (WGS) entry which is preliminary data.</text>
</comment>
<accession>A0ACC2EJL1</accession>
<evidence type="ECO:0000313" key="2">
    <source>
        <dbReference type="Proteomes" id="UP001162992"/>
    </source>
</evidence>
<name>A0ACC2EJL1_DIPCM</name>
<reference evidence="2" key="1">
    <citation type="journal article" date="2024" name="Proc. Natl. Acad. Sci. U.S.A.">
        <title>Extraordinary preservation of gene collinearity over three hundred million years revealed in homosporous lycophytes.</title>
        <authorList>
            <person name="Li C."/>
            <person name="Wickell D."/>
            <person name="Kuo L.Y."/>
            <person name="Chen X."/>
            <person name="Nie B."/>
            <person name="Liao X."/>
            <person name="Peng D."/>
            <person name="Ji J."/>
            <person name="Jenkins J."/>
            <person name="Williams M."/>
            <person name="Shu S."/>
            <person name="Plott C."/>
            <person name="Barry K."/>
            <person name="Rajasekar S."/>
            <person name="Grimwood J."/>
            <person name="Han X."/>
            <person name="Sun S."/>
            <person name="Hou Z."/>
            <person name="He W."/>
            <person name="Dai G."/>
            <person name="Sun C."/>
            <person name="Schmutz J."/>
            <person name="Leebens-Mack J.H."/>
            <person name="Li F.W."/>
            <person name="Wang L."/>
        </authorList>
    </citation>
    <scope>NUCLEOTIDE SEQUENCE [LARGE SCALE GENOMIC DNA]</scope>
    <source>
        <strain evidence="2">cv. PW_Plant_1</strain>
    </source>
</reference>
<evidence type="ECO:0000313" key="1">
    <source>
        <dbReference type="EMBL" id="KAJ7566632.1"/>
    </source>
</evidence>
<sequence length="626" mass="68706">MNMSPRHYFVQPPPEWQTGETCSGMHLAPAEHCIRTLSHPKSFVEQTISPLQTPQTSGDVGSSSSEYLCDTMDSRECQENSDPDVRYSSSLASLLQMQSGSHAIFEGAILRELIGRLGINAGNNDTSFASSHTVDMHSPSFKSANGWKVVDASSNRGLSLDPVKGYDGMALSTSHGFKLAQCTSDPGFAERTARCLPIGNGSYSYLGQPFACSAGEKGYLRPEGSQTFANRVSKTSSLLNLNTFAMRTPPVSSATAKRTKDTQTCDATSHAEMNNDQALYSESEHTAIERSKFSICPSTSIQGERRAMELRNQFGETPLSIGAEHSSNSGKNAEELRFPDDYGARLRKKRKSISEEKTKDEYHVMSVPNGKVRTVSNKSATDAITSTKEQKFPENRKENDEARLKVERTATEHVKDSGSKSAKDVSKPPADPPKLDYIHVRARRGQATDSHSLAERVRREKISERMRFLQDLVPGCSKVTGKALMLDEIINYVQSLQRQVEFLSMKLATVNPRWDLSLDNIFDKEILQAHLPTHSSGLATELIPNLGMLNNVQQNRRQIGSIVGFDFLSADSGLDTRLTRMANAPMLSTFGDSISQTPGLWDGELQSVIQMGFGSSILAPTGSESL</sequence>
<gene>
    <name evidence="1" type="ORF">O6H91_02G112000</name>
</gene>